<comment type="caution">
    <text evidence="4">The sequence shown here is derived from an EMBL/GenBank/DDBJ whole genome shotgun (WGS) entry which is preliminary data.</text>
</comment>
<dbReference type="InterPro" id="IPR050308">
    <property type="entry name" value="MukB/SMC"/>
</dbReference>
<dbReference type="Pfam" id="PF02463">
    <property type="entry name" value="SMC_N"/>
    <property type="match status" value="1"/>
</dbReference>
<evidence type="ECO:0000313" key="5">
    <source>
        <dbReference type="Proteomes" id="UP000006233"/>
    </source>
</evidence>
<dbReference type="PANTHER" id="PTHR42963:SF1">
    <property type="entry name" value="DUF4476 DOMAIN-CONTAINING PROTEIN"/>
    <property type="match status" value="1"/>
</dbReference>
<dbReference type="InterPro" id="IPR003395">
    <property type="entry name" value="RecF/RecN/SMC_N"/>
</dbReference>
<name>C9MX11_9FUSO</name>
<protein>
    <submittedName>
        <fullName evidence="4">RecF/RecN/SMC N-terminal domain protein</fullName>
    </submittedName>
</protein>
<reference evidence="4 5" key="1">
    <citation type="submission" date="2009-09" db="EMBL/GenBank/DDBJ databases">
        <authorList>
            <person name="Weinstock G."/>
            <person name="Sodergren E."/>
            <person name="Clifton S."/>
            <person name="Fulton L."/>
            <person name="Fulton B."/>
            <person name="Courtney L."/>
            <person name="Fronick C."/>
            <person name="Harrison M."/>
            <person name="Strong C."/>
            <person name="Farmer C."/>
            <person name="Delahaunty K."/>
            <person name="Markovic C."/>
            <person name="Hall O."/>
            <person name="Minx P."/>
            <person name="Tomlinson C."/>
            <person name="Mitreva M."/>
            <person name="Nelson J."/>
            <person name="Hou S."/>
            <person name="Wollam A."/>
            <person name="Pepin K.H."/>
            <person name="Johnson M."/>
            <person name="Bhonagiri V."/>
            <person name="Nash W.E."/>
            <person name="Warren W."/>
            <person name="Chinwalla A."/>
            <person name="Mardis E.R."/>
            <person name="Wilson R.K."/>
        </authorList>
    </citation>
    <scope>NUCLEOTIDE SEQUENCE [LARGE SCALE GENOMIC DNA]</scope>
    <source>
        <strain evidence="4 5">F0254</strain>
    </source>
</reference>
<dbReference type="Gene3D" id="3.40.50.300">
    <property type="entry name" value="P-loop containing nucleotide triphosphate hydrolases"/>
    <property type="match status" value="1"/>
</dbReference>
<dbReference type="PANTHER" id="PTHR42963">
    <property type="entry name" value="CHROMOSOME PARTITION PROTEIN MUKB"/>
    <property type="match status" value="1"/>
</dbReference>
<dbReference type="EMBL" id="ACVB02000008">
    <property type="protein sequence ID" value="EEX75027.1"/>
    <property type="molecule type" value="Genomic_DNA"/>
</dbReference>
<keyword evidence="1" id="KW-0963">Cytoplasm</keyword>
<dbReference type="Proteomes" id="UP000006233">
    <property type="component" value="Unassembled WGS sequence"/>
</dbReference>
<dbReference type="InterPro" id="IPR027417">
    <property type="entry name" value="P-loop_NTPase"/>
</dbReference>
<dbReference type="STRING" id="634994.GCWU000323_01082"/>
<dbReference type="AlphaFoldDB" id="C9MX11"/>
<gene>
    <name evidence="4" type="ORF">GCWU000323_01082</name>
</gene>
<dbReference type="eggNOG" id="COG1196">
    <property type="taxonomic scope" value="Bacteria"/>
</dbReference>
<dbReference type="SUPFAM" id="SSF52540">
    <property type="entry name" value="P-loop containing nucleoside triphosphate hydrolases"/>
    <property type="match status" value="1"/>
</dbReference>
<evidence type="ECO:0000256" key="1">
    <source>
        <dbReference type="ARBA" id="ARBA00022490"/>
    </source>
</evidence>
<keyword evidence="2" id="KW-0238">DNA-binding</keyword>
<organism evidence="4 5">
    <name type="scientific">Leptotrichia hofstadii F0254</name>
    <dbReference type="NCBI Taxonomy" id="634994"/>
    <lineage>
        <taxon>Bacteria</taxon>
        <taxon>Fusobacteriati</taxon>
        <taxon>Fusobacteriota</taxon>
        <taxon>Fusobacteriia</taxon>
        <taxon>Fusobacteriales</taxon>
        <taxon>Leptotrichiaceae</taxon>
        <taxon>Leptotrichia</taxon>
    </lineage>
</organism>
<evidence type="ECO:0000256" key="2">
    <source>
        <dbReference type="ARBA" id="ARBA00023125"/>
    </source>
</evidence>
<dbReference type="HOGENOM" id="CLU_001042_3_2_0"/>
<dbReference type="GO" id="GO:0003677">
    <property type="term" value="F:DNA binding"/>
    <property type="evidence" value="ECO:0007669"/>
    <property type="project" value="UniProtKB-KW"/>
</dbReference>
<sequence length="183" mass="20536">MYLKALELTGFKSFANRTVVEFDNGITSIVGPNGSGKSNILDAILWVLGEQSYKNIRAKESSDIIFSGGKNKKPKSMAEVSLIIDNGDRYLDVDFSEVKITRRIFKTGENEYLINNKKSRLKDIHNLFMDTGIGKQAYSIIGQGRVERIIGSSPKELKEIIEEAAGVKRAKIEKEDSEKNFRI</sequence>
<dbReference type="GO" id="GO:0005737">
    <property type="term" value="C:cytoplasm"/>
    <property type="evidence" value="ECO:0007669"/>
    <property type="project" value="TreeGrafter"/>
</dbReference>
<feature type="domain" description="RecF/RecN/SMC N-terminal" evidence="3">
    <location>
        <begin position="2"/>
        <end position="136"/>
    </location>
</feature>
<proteinExistence type="predicted"/>
<accession>C9MX11</accession>
<evidence type="ECO:0000259" key="3">
    <source>
        <dbReference type="Pfam" id="PF02463"/>
    </source>
</evidence>
<evidence type="ECO:0000313" key="4">
    <source>
        <dbReference type="EMBL" id="EEX75027.1"/>
    </source>
</evidence>